<protein>
    <submittedName>
        <fullName evidence="1">Uncharacterized protein</fullName>
    </submittedName>
</protein>
<accession>A0ABP1BL60</accession>
<evidence type="ECO:0000313" key="1">
    <source>
        <dbReference type="EMBL" id="CAK9876363.1"/>
    </source>
</evidence>
<dbReference type="Proteomes" id="UP001497522">
    <property type="component" value="Chromosome 5"/>
</dbReference>
<proteinExistence type="predicted"/>
<keyword evidence="2" id="KW-1185">Reference proteome</keyword>
<reference evidence="1" key="1">
    <citation type="submission" date="2024-03" db="EMBL/GenBank/DDBJ databases">
        <authorList>
            <consortium name="ELIXIR-Norway"/>
            <consortium name="Elixir Norway"/>
        </authorList>
    </citation>
    <scope>NUCLEOTIDE SEQUENCE</scope>
</reference>
<dbReference type="InterPro" id="IPR006502">
    <property type="entry name" value="PDDEXK-like"/>
</dbReference>
<dbReference type="EMBL" id="OZ023706">
    <property type="protein sequence ID" value="CAK9876363.1"/>
    <property type="molecule type" value="Genomic_DNA"/>
</dbReference>
<evidence type="ECO:0000313" key="2">
    <source>
        <dbReference type="Proteomes" id="UP001497522"/>
    </source>
</evidence>
<name>A0ABP1BL60_9BRYO</name>
<gene>
    <name evidence="1" type="ORF">CSSPJE1EN2_LOCUS18570</name>
</gene>
<organism evidence="1 2">
    <name type="scientific">Sphagnum jensenii</name>
    <dbReference type="NCBI Taxonomy" id="128206"/>
    <lineage>
        <taxon>Eukaryota</taxon>
        <taxon>Viridiplantae</taxon>
        <taxon>Streptophyta</taxon>
        <taxon>Embryophyta</taxon>
        <taxon>Bryophyta</taxon>
        <taxon>Sphagnophytina</taxon>
        <taxon>Sphagnopsida</taxon>
        <taxon>Sphagnales</taxon>
        <taxon>Sphagnaceae</taxon>
        <taxon>Sphagnum</taxon>
    </lineage>
</organism>
<sequence>MSAASDYEYRHSHGKCRFAGESGRGRRRILVDTDFRARLEIPPLRQQYTLLVQLFPTAFVGGSQAVAEHFDCHVQGYQMLIEEERVGFATIEES</sequence>
<dbReference type="Pfam" id="PF04720">
    <property type="entry name" value="PDDEXK_6"/>
    <property type="match status" value="1"/>
</dbReference>